<evidence type="ECO:0000256" key="3">
    <source>
        <dbReference type="ARBA" id="ARBA00023125"/>
    </source>
</evidence>
<keyword evidence="3" id="KW-0238">DNA-binding</keyword>
<evidence type="ECO:0000256" key="2">
    <source>
        <dbReference type="ARBA" id="ARBA00022840"/>
    </source>
</evidence>
<accession>A0A3B1D4R8</accession>
<name>A0A3B1D4R8_9ZZZZ</name>
<organism evidence="5">
    <name type="scientific">hydrothermal vent metagenome</name>
    <dbReference type="NCBI Taxonomy" id="652676"/>
    <lineage>
        <taxon>unclassified sequences</taxon>
        <taxon>metagenomes</taxon>
        <taxon>ecological metagenomes</taxon>
    </lineage>
</organism>
<dbReference type="GO" id="GO:0003677">
    <property type="term" value="F:DNA binding"/>
    <property type="evidence" value="ECO:0007669"/>
    <property type="project" value="UniProtKB-KW"/>
</dbReference>
<dbReference type="GO" id="GO:0005524">
    <property type="term" value="F:ATP binding"/>
    <property type="evidence" value="ECO:0007669"/>
    <property type="project" value="UniProtKB-KW"/>
</dbReference>
<dbReference type="GO" id="GO:0043138">
    <property type="term" value="F:3'-5' DNA helicase activity"/>
    <property type="evidence" value="ECO:0007669"/>
    <property type="project" value="TreeGrafter"/>
</dbReference>
<protein>
    <recommendedName>
        <fullName evidence="4">Primosomal protein N C-terminal domain-containing protein</fullName>
    </recommendedName>
</protein>
<dbReference type="GO" id="GO:0006270">
    <property type="term" value="P:DNA replication initiation"/>
    <property type="evidence" value="ECO:0007669"/>
    <property type="project" value="TreeGrafter"/>
</dbReference>
<evidence type="ECO:0000313" key="5">
    <source>
        <dbReference type="EMBL" id="VAX35722.1"/>
    </source>
</evidence>
<proteinExistence type="predicted"/>
<sequence length="140" mass="15026">TPGLVIVQAYEPDAQAVRLAARHDFESFANAELAARLDARLPPAGRMARIVCRDRDFEKARTAATSLAETLRAAAAGTRVEVLGPAPCAIARIATFFRFEVLVIAPTARLIQDCLGALRQQGQLKSDARTAVDVDPVALM</sequence>
<dbReference type="InterPro" id="IPR041236">
    <property type="entry name" value="PriA_C"/>
</dbReference>
<evidence type="ECO:0000259" key="4">
    <source>
        <dbReference type="Pfam" id="PF18074"/>
    </source>
</evidence>
<dbReference type="PANTHER" id="PTHR30580:SF0">
    <property type="entry name" value="PRIMOSOMAL PROTEIN N"/>
    <property type="match status" value="1"/>
</dbReference>
<gene>
    <name evidence="5" type="ORF">MNBD_PLANCTO03-921</name>
</gene>
<dbReference type="PANTHER" id="PTHR30580">
    <property type="entry name" value="PRIMOSOMAL PROTEIN N"/>
    <property type="match status" value="1"/>
</dbReference>
<feature type="non-terminal residue" evidence="5">
    <location>
        <position position="1"/>
    </location>
</feature>
<keyword evidence="1" id="KW-0547">Nucleotide-binding</keyword>
<evidence type="ECO:0000256" key="1">
    <source>
        <dbReference type="ARBA" id="ARBA00022741"/>
    </source>
</evidence>
<dbReference type="AlphaFoldDB" id="A0A3B1D4R8"/>
<dbReference type="EMBL" id="UOGK01000004">
    <property type="protein sequence ID" value="VAX35722.1"/>
    <property type="molecule type" value="Genomic_DNA"/>
</dbReference>
<keyword evidence="2" id="KW-0067">ATP-binding</keyword>
<dbReference type="GO" id="GO:0006310">
    <property type="term" value="P:DNA recombination"/>
    <property type="evidence" value="ECO:0007669"/>
    <property type="project" value="TreeGrafter"/>
</dbReference>
<dbReference type="Pfam" id="PF18074">
    <property type="entry name" value="PriA_C"/>
    <property type="match status" value="1"/>
</dbReference>
<feature type="domain" description="Primosomal protein N C-terminal" evidence="4">
    <location>
        <begin position="45"/>
        <end position="136"/>
    </location>
</feature>
<reference evidence="5" key="1">
    <citation type="submission" date="2018-06" db="EMBL/GenBank/DDBJ databases">
        <authorList>
            <person name="Zhirakovskaya E."/>
        </authorList>
    </citation>
    <scope>NUCLEOTIDE SEQUENCE</scope>
</reference>
<dbReference type="GO" id="GO:0006302">
    <property type="term" value="P:double-strand break repair"/>
    <property type="evidence" value="ECO:0007669"/>
    <property type="project" value="TreeGrafter"/>
</dbReference>